<dbReference type="EMBL" id="KK198758">
    <property type="protein sequence ID" value="KCW70868.1"/>
    <property type="molecule type" value="Genomic_DNA"/>
</dbReference>
<reference evidence="1" key="1">
    <citation type="submission" date="2013-07" db="EMBL/GenBank/DDBJ databases">
        <title>The genome of Eucalyptus grandis.</title>
        <authorList>
            <person name="Schmutz J."/>
            <person name="Hayes R."/>
            <person name="Myburg A."/>
            <person name="Tuskan G."/>
            <person name="Grattapaglia D."/>
            <person name="Rokhsar D.S."/>
        </authorList>
    </citation>
    <scope>NUCLEOTIDE SEQUENCE</scope>
    <source>
        <tissue evidence="1">Leaf extractions</tissue>
    </source>
</reference>
<dbReference type="Gramene" id="KCW70868">
    <property type="protein sequence ID" value="KCW70868"/>
    <property type="gene ID" value="EUGRSUZ_F03999"/>
</dbReference>
<dbReference type="InParanoid" id="A0A059BXB6"/>
<proteinExistence type="predicted"/>
<sequence>MESEVLVILEGYNLDMVSMSLHPNSMTLVIFQPTRSRKLDGSFEINEEHYTFSNNPCQHHQIDTSWTMRDRASAQHRELTQ</sequence>
<protein>
    <submittedName>
        <fullName evidence="1">Uncharacterized protein</fullName>
    </submittedName>
</protein>
<accession>A0A059BXB6</accession>
<organism evidence="1">
    <name type="scientific">Eucalyptus grandis</name>
    <name type="common">Flooded gum</name>
    <dbReference type="NCBI Taxonomy" id="71139"/>
    <lineage>
        <taxon>Eukaryota</taxon>
        <taxon>Viridiplantae</taxon>
        <taxon>Streptophyta</taxon>
        <taxon>Embryophyta</taxon>
        <taxon>Tracheophyta</taxon>
        <taxon>Spermatophyta</taxon>
        <taxon>Magnoliopsida</taxon>
        <taxon>eudicotyledons</taxon>
        <taxon>Gunneridae</taxon>
        <taxon>Pentapetalae</taxon>
        <taxon>rosids</taxon>
        <taxon>malvids</taxon>
        <taxon>Myrtales</taxon>
        <taxon>Myrtaceae</taxon>
        <taxon>Myrtoideae</taxon>
        <taxon>Eucalypteae</taxon>
        <taxon>Eucalyptus</taxon>
    </lineage>
</organism>
<dbReference type="AlphaFoldDB" id="A0A059BXB6"/>
<gene>
    <name evidence="1" type="ORF">EUGRSUZ_F03999</name>
</gene>
<evidence type="ECO:0000313" key="1">
    <source>
        <dbReference type="EMBL" id="KCW70868.1"/>
    </source>
</evidence>
<name>A0A059BXB6_EUCGR</name>